<organism evidence="1 2">
    <name type="scientific">Terracoccus luteus</name>
    <dbReference type="NCBI Taxonomy" id="53356"/>
    <lineage>
        <taxon>Bacteria</taxon>
        <taxon>Bacillati</taxon>
        <taxon>Actinomycetota</taxon>
        <taxon>Actinomycetes</taxon>
        <taxon>Micrococcales</taxon>
        <taxon>Intrasporangiaceae</taxon>
        <taxon>Terracoccus</taxon>
    </lineage>
</organism>
<dbReference type="EMBL" id="RBXT01000001">
    <property type="protein sequence ID" value="RKT77009.1"/>
    <property type="molecule type" value="Genomic_DNA"/>
</dbReference>
<reference evidence="1 2" key="1">
    <citation type="submission" date="2018-10" db="EMBL/GenBank/DDBJ databases">
        <title>Sequencing the genomes of 1000 actinobacteria strains.</title>
        <authorList>
            <person name="Klenk H.-P."/>
        </authorList>
    </citation>
    <scope>NUCLEOTIDE SEQUENCE [LARGE SCALE GENOMIC DNA]</scope>
    <source>
        <strain evidence="1 2">DSM 44267</strain>
    </source>
</reference>
<dbReference type="Proteomes" id="UP000278440">
    <property type="component" value="Unassembled WGS sequence"/>
</dbReference>
<dbReference type="SUPFAM" id="SSF53756">
    <property type="entry name" value="UDP-Glycosyltransferase/glycogen phosphorylase"/>
    <property type="match status" value="1"/>
</dbReference>
<sequence>MIPAAPGAVVRRHVVAGAPSHGVVIHAERLAAALPALAAVTERVGADGAADAARLGLDALAADAVLLPLTDHLLGTSAEAVEAVERLARRSRVAVVLHDVPQPEEGQARWRRRRDAYARIACAATAVVVSSDHEAALLRACLDDPASAAPVTVLPLPVEPGPSTGAARPEAARAEGGRVELGVLGWVHPGKGLGEVVDAAGDLRDRGVDAAVVNVGDVVADHVDHLRELERRAAARGVPFRVTGYLPDDAMAQALAAVDVPVAAHRHISASGSVNSWLSAGRRPVVVDGTYVREVARRMPGSVTVTHDLAAAAAAALDDPSLTWLAPDVVLGPSWRESAQAHLDLLESL</sequence>
<comment type="caution">
    <text evidence="1">The sequence shown here is derived from an EMBL/GenBank/DDBJ whole genome shotgun (WGS) entry which is preliminary data.</text>
</comment>
<accession>A0A495XTU2</accession>
<dbReference type="AlphaFoldDB" id="A0A495XTU2"/>
<gene>
    <name evidence="1" type="ORF">DFJ68_0420</name>
</gene>
<keyword evidence="2" id="KW-1185">Reference proteome</keyword>
<dbReference type="Gene3D" id="3.40.50.2000">
    <property type="entry name" value="Glycogen Phosphorylase B"/>
    <property type="match status" value="2"/>
</dbReference>
<evidence type="ECO:0000313" key="1">
    <source>
        <dbReference type="EMBL" id="RKT77009.1"/>
    </source>
</evidence>
<name>A0A495XTU2_9MICO</name>
<protein>
    <recommendedName>
        <fullName evidence="3">Glycosyltransferase involved in cell wall biosynthesis</fullName>
    </recommendedName>
</protein>
<evidence type="ECO:0000313" key="2">
    <source>
        <dbReference type="Proteomes" id="UP000278440"/>
    </source>
</evidence>
<dbReference type="RefSeq" id="WP_170165684.1">
    <property type="nucleotide sequence ID" value="NZ_RBXT01000001.1"/>
</dbReference>
<evidence type="ECO:0008006" key="3">
    <source>
        <dbReference type="Google" id="ProtNLM"/>
    </source>
</evidence>
<proteinExistence type="predicted"/>